<dbReference type="STRING" id="1608583.BN1356_00997"/>
<dbReference type="Pfam" id="PF15919">
    <property type="entry name" value="HicB_lk_antitox"/>
    <property type="match status" value="1"/>
</dbReference>
<dbReference type="InterPro" id="IPR031807">
    <property type="entry name" value="HicB-like"/>
</dbReference>
<dbReference type="SUPFAM" id="SSF143100">
    <property type="entry name" value="TTHA1013/TTHA0281-like"/>
    <property type="match status" value="1"/>
</dbReference>
<dbReference type="OrthoDB" id="5419659at2"/>
<reference evidence="3" key="1">
    <citation type="submission" date="2015-03" db="EMBL/GenBank/DDBJ databases">
        <authorList>
            <person name="Urmite Genomes"/>
        </authorList>
    </citation>
    <scope>NUCLEOTIDE SEQUENCE [LARGE SCALE GENOMIC DNA]</scope>
    <source>
        <strain evidence="3">FF10</strain>
    </source>
</reference>
<dbReference type="InterPro" id="IPR035069">
    <property type="entry name" value="TTHA1013/TTHA0281-like"/>
</dbReference>
<keyword evidence="3" id="KW-1185">Reference proteome</keyword>
<protein>
    <submittedName>
        <fullName evidence="2">Toxin-antitoxin system, antitoxin component,HicB family</fullName>
    </submittedName>
</protein>
<feature type="domain" description="HicB-like antitoxin of toxin-antitoxin system" evidence="1">
    <location>
        <begin position="5"/>
        <end position="108"/>
    </location>
</feature>
<dbReference type="RefSeq" id="WP_093650268.1">
    <property type="nucleotide sequence ID" value="NZ_CTEN01000002.1"/>
</dbReference>
<dbReference type="AlphaFoldDB" id="A0A0E4CSH2"/>
<gene>
    <name evidence="2" type="ORF">BN1356_00997</name>
</gene>
<accession>A0A0E4CSH2</accession>
<dbReference type="Gene3D" id="3.30.160.250">
    <property type="match status" value="1"/>
</dbReference>
<proteinExistence type="predicted"/>
<dbReference type="Proteomes" id="UP000198604">
    <property type="component" value="Unassembled WGS sequence"/>
</dbReference>
<evidence type="ECO:0000313" key="2">
    <source>
        <dbReference type="EMBL" id="CQR24642.1"/>
    </source>
</evidence>
<organism evidence="2 3">
    <name type="scientific">Streptococcus varani</name>
    <dbReference type="NCBI Taxonomy" id="1608583"/>
    <lineage>
        <taxon>Bacteria</taxon>
        <taxon>Bacillati</taxon>
        <taxon>Bacillota</taxon>
        <taxon>Bacilli</taxon>
        <taxon>Lactobacillales</taxon>
        <taxon>Streptococcaceae</taxon>
        <taxon>Streptococcus</taxon>
    </lineage>
</organism>
<evidence type="ECO:0000313" key="3">
    <source>
        <dbReference type="Proteomes" id="UP000198604"/>
    </source>
</evidence>
<dbReference type="EMBL" id="CTEN01000002">
    <property type="protein sequence ID" value="CQR24642.1"/>
    <property type="molecule type" value="Genomic_DNA"/>
</dbReference>
<evidence type="ECO:0000259" key="1">
    <source>
        <dbReference type="Pfam" id="PF15919"/>
    </source>
</evidence>
<name>A0A0E4CSH2_9STRE</name>
<sequence>MLKSYPAIFHKENDDSYWIEFPDFSGGTQGDNIEEGMKNAREMLEGVVASYLDEGLSLPHASDIQKIGVDDGFATLIQVDPTPYLKNNKAIRKNVTVPEWLVRFADREHLNYSEILTQALEKKLQI</sequence>